<reference evidence="1" key="1">
    <citation type="submission" date="2021-08" db="EMBL/GenBank/DDBJ databases">
        <authorList>
            <person name="Nwanade C."/>
            <person name="Wang M."/>
            <person name="Masoudi A."/>
            <person name="Yu Z."/>
            <person name="Liu J."/>
        </authorList>
    </citation>
    <scope>NUCLEOTIDE SEQUENCE</scope>
    <source>
        <strain evidence="1">S056</strain>
    </source>
</reference>
<sequence length="721" mass="79392">MCSGPNCCRPSRARCPAPGRSPRLATRCNKAAAVARPQTDQNAAGENSSRRLCVYNGGFLTQSRIRRILSLAGWRVDVGLPGEGDWVGTWGKSPTSGRGERISDWKNSPVLRVEDAFLRSVLPGREGEPPMGLLLDDMGVHFDSSAPSRLEQILSEHPLDDTHLLNRARDAMARLQGAHLSKYNAFDPAIPAPDAPYVLVIDQTMGDASIAHAGASEGTFRDMLVEARLAHPHERILIKTHPETQRGHRQGHYGPEDENDQVRLITDPVSPWELLSGATAVYTVSSGMGFEAILAGHKPRVFGQPFYAGWGLTQDERPPNRRSRPLTRAQIFAGAMILYPTWYDPFRDQLCEIETVIDNLEARTRAWREDHRGYVASGMRLWKRAPLSRFFSAQGTAPSMIFDNRAARAAEGAALVQRPLMVWAGKEEPEHSGGSPLLRIEDGFLRSRGLGAELVPPLSLVRDDLGIYYDPTRESRLERMIAARASLPEHARTRVEQLLSALRHAQIDKYNLSRPAPDLSALPPGPRILVPGQVEDDASIRLGTGAVCTNLALLEHVRRENPQAVILYKPHPDVEAGLRDGIIPEAEMVRLADFIAQDASPMALLDQVDAVWTMTSTLGFEALLRGVPVTCLGAPFYAGWGLTRDLGDVPARRQARPELFGLAHAALIDYPRYFDPITGSACPVEVVVERLASGDLPARGRANRLLAKLQGVFASYAYLWR</sequence>
<dbReference type="InterPro" id="IPR007833">
    <property type="entry name" value="Capsule_polysaccharide_synth"/>
</dbReference>
<dbReference type="CDD" id="cd16440">
    <property type="entry name" value="beta_Kdo_transferase_KpsC_1"/>
    <property type="match status" value="1"/>
</dbReference>
<proteinExistence type="predicted"/>
<dbReference type="AlphaFoldDB" id="A0A9Q9LYA2"/>
<dbReference type="GO" id="GO:0015774">
    <property type="term" value="P:polysaccharide transport"/>
    <property type="evidence" value="ECO:0007669"/>
    <property type="project" value="InterPro"/>
</dbReference>
<dbReference type="GO" id="GO:0000271">
    <property type="term" value="P:polysaccharide biosynthetic process"/>
    <property type="evidence" value="ECO:0007669"/>
    <property type="project" value="InterPro"/>
</dbReference>
<dbReference type="Proteomes" id="UP001057991">
    <property type="component" value="Chromosome"/>
</dbReference>
<accession>A0A9Q9LYA2</accession>
<gene>
    <name evidence="1" type="ORF">K3X48_08235</name>
</gene>
<evidence type="ECO:0000313" key="1">
    <source>
        <dbReference type="EMBL" id="UWP94248.1"/>
    </source>
</evidence>
<dbReference type="EMBL" id="CP080776">
    <property type="protein sequence ID" value="UWP94248.1"/>
    <property type="molecule type" value="Genomic_DNA"/>
</dbReference>
<name>A0A9Q9LYA2_9RHOB</name>
<organism evidence="1 2">
    <name type="scientific">Aliiroseovarius crassostreae</name>
    <dbReference type="NCBI Taxonomy" id="154981"/>
    <lineage>
        <taxon>Bacteria</taxon>
        <taxon>Pseudomonadati</taxon>
        <taxon>Pseudomonadota</taxon>
        <taxon>Alphaproteobacteria</taxon>
        <taxon>Rhodobacterales</taxon>
        <taxon>Paracoccaceae</taxon>
        <taxon>Aliiroseovarius</taxon>
    </lineage>
</organism>
<evidence type="ECO:0000313" key="2">
    <source>
        <dbReference type="Proteomes" id="UP001057991"/>
    </source>
</evidence>
<protein>
    <submittedName>
        <fullName evidence="1">Capsular polysaccharide biosynthesis protein</fullName>
    </submittedName>
</protein>
<dbReference type="CDD" id="cd16439">
    <property type="entry name" value="beta_Kdo_transferase_KpsC_2"/>
    <property type="match status" value="1"/>
</dbReference>
<dbReference type="Pfam" id="PF05159">
    <property type="entry name" value="Capsule_synth"/>
    <property type="match status" value="4"/>
</dbReference>